<dbReference type="AlphaFoldDB" id="A0A6G1J7D8"/>
<organism evidence="1 2">
    <name type="scientific">Lentithecium fluviatile CBS 122367</name>
    <dbReference type="NCBI Taxonomy" id="1168545"/>
    <lineage>
        <taxon>Eukaryota</taxon>
        <taxon>Fungi</taxon>
        <taxon>Dikarya</taxon>
        <taxon>Ascomycota</taxon>
        <taxon>Pezizomycotina</taxon>
        <taxon>Dothideomycetes</taxon>
        <taxon>Pleosporomycetidae</taxon>
        <taxon>Pleosporales</taxon>
        <taxon>Massarineae</taxon>
        <taxon>Lentitheciaceae</taxon>
        <taxon>Lentithecium</taxon>
    </lineage>
</organism>
<accession>A0A6G1J7D8</accession>
<reference evidence="1" key="1">
    <citation type="journal article" date="2020" name="Stud. Mycol.">
        <title>101 Dothideomycetes genomes: a test case for predicting lifestyles and emergence of pathogens.</title>
        <authorList>
            <person name="Haridas S."/>
            <person name="Albert R."/>
            <person name="Binder M."/>
            <person name="Bloem J."/>
            <person name="Labutti K."/>
            <person name="Salamov A."/>
            <person name="Andreopoulos B."/>
            <person name="Baker S."/>
            <person name="Barry K."/>
            <person name="Bills G."/>
            <person name="Bluhm B."/>
            <person name="Cannon C."/>
            <person name="Castanera R."/>
            <person name="Culley D."/>
            <person name="Daum C."/>
            <person name="Ezra D."/>
            <person name="Gonzalez J."/>
            <person name="Henrissat B."/>
            <person name="Kuo A."/>
            <person name="Liang C."/>
            <person name="Lipzen A."/>
            <person name="Lutzoni F."/>
            <person name="Magnuson J."/>
            <person name="Mondo S."/>
            <person name="Nolan M."/>
            <person name="Ohm R."/>
            <person name="Pangilinan J."/>
            <person name="Park H.-J."/>
            <person name="Ramirez L."/>
            <person name="Alfaro M."/>
            <person name="Sun H."/>
            <person name="Tritt A."/>
            <person name="Yoshinaga Y."/>
            <person name="Zwiers L.-H."/>
            <person name="Turgeon B."/>
            <person name="Goodwin S."/>
            <person name="Spatafora J."/>
            <person name="Crous P."/>
            <person name="Grigoriev I."/>
        </authorList>
    </citation>
    <scope>NUCLEOTIDE SEQUENCE</scope>
    <source>
        <strain evidence="1">CBS 122367</strain>
    </source>
</reference>
<evidence type="ECO:0000313" key="1">
    <source>
        <dbReference type="EMBL" id="KAF2686131.1"/>
    </source>
</evidence>
<dbReference type="Proteomes" id="UP000799291">
    <property type="component" value="Unassembled WGS sequence"/>
</dbReference>
<protein>
    <submittedName>
        <fullName evidence="1">Uncharacterized protein</fullName>
    </submittedName>
</protein>
<evidence type="ECO:0000313" key="2">
    <source>
        <dbReference type="Proteomes" id="UP000799291"/>
    </source>
</evidence>
<sequence>MHDIEHQFAKGWNIMSEELKVKVLQYSLRLRDKDKLYPSQIANRGENPAWKKSLLYRYFHMTPEISRLTPEICYKINTVETKYRHGIFAYPNPKTNIHVRRLSVDLKNKGRHRFWNFFKRLSKGVYGFPNLKLLELHCGNSLSNANHGNWQAALERQDMVFGCKGVIRVGTDDANSDSGLVARNLAVENTLARAIRVNGLREC</sequence>
<dbReference type="EMBL" id="MU005577">
    <property type="protein sequence ID" value="KAF2686131.1"/>
    <property type="molecule type" value="Genomic_DNA"/>
</dbReference>
<proteinExistence type="predicted"/>
<keyword evidence="2" id="KW-1185">Reference proteome</keyword>
<name>A0A6G1J7D8_9PLEO</name>
<gene>
    <name evidence="1" type="ORF">K458DRAFT_387141</name>
</gene>